<evidence type="ECO:0000256" key="5">
    <source>
        <dbReference type="ARBA" id="ARBA00023237"/>
    </source>
</evidence>
<evidence type="ECO:0000256" key="1">
    <source>
        <dbReference type="ARBA" id="ARBA00004442"/>
    </source>
</evidence>
<organism evidence="9 11">
    <name type="scientific">Candidatus Ordinivivax streblomastigis</name>
    <dbReference type="NCBI Taxonomy" id="2540710"/>
    <lineage>
        <taxon>Bacteria</taxon>
        <taxon>Pseudomonadati</taxon>
        <taxon>Bacteroidota</taxon>
        <taxon>Bacteroidia</taxon>
        <taxon>Bacteroidales</taxon>
        <taxon>Candidatus Ordinivivax</taxon>
    </lineage>
</organism>
<feature type="signal peptide" evidence="6">
    <location>
        <begin position="1"/>
        <end position="24"/>
    </location>
</feature>
<dbReference type="PROSITE" id="PS51257">
    <property type="entry name" value="PROKAR_LIPOPROTEIN"/>
    <property type="match status" value="1"/>
</dbReference>
<dbReference type="Pfam" id="PF14322">
    <property type="entry name" value="SusD-like_3"/>
    <property type="match status" value="1"/>
</dbReference>
<reference evidence="9 11" key="1">
    <citation type="submission" date="2019-03" db="EMBL/GenBank/DDBJ databases">
        <title>Single cell metagenomics reveals metabolic interactions within the superorganism composed of flagellate Streblomastix strix and complex community of Bacteroidetes bacteria on its surface.</title>
        <authorList>
            <person name="Treitli S.C."/>
            <person name="Kolisko M."/>
            <person name="Husnik F."/>
            <person name="Keeling P."/>
            <person name="Hampl V."/>
        </authorList>
    </citation>
    <scope>NUCLEOTIDE SEQUENCE [LARGE SCALE GENOMIC DNA]</scope>
    <source>
        <strain evidence="9">St1</strain>
    </source>
</reference>
<keyword evidence="4" id="KW-0472">Membrane</keyword>
<dbReference type="GO" id="GO:0009279">
    <property type="term" value="C:cell outer membrane"/>
    <property type="evidence" value="ECO:0007669"/>
    <property type="project" value="UniProtKB-SubCell"/>
</dbReference>
<dbReference type="InterPro" id="IPR011990">
    <property type="entry name" value="TPR-like_helical_dom_sf"/>
</dbReference>
<comment type="subcellular location">
    <subcellularLocation>
        <location evidence="1">Cell outer membrane</location>
    </subcellularLocation>
</comment>
<dbReference type="Proteomes" id="UP000324575">
    <property type="component" value="Unassembled WGS sequence"/>
</dbReference>
<accession>A0A5M8P3Y6</accession>
<dbReference type="EMBL" id="SNRX01000002">
    <property type="protein sequence ID" value="KAA6303199.1"/>
    <property type="molecule type" value="Genomic_DNA"/>
</dbReference>
<evidence type="ECO:0000256" key="6">
    <source>
        <dbReference type="SAM" id="SignalP"/>
    </source>
</evidence>
<feature type="chain" id="PRO_5036147411" evidence="6">
    <location>
        <begin position="25"/>
        <end position="630"/>
    </location>
</feature>
<evidence type="ECO:0000256" key="2">
    <source>
        <dbReference type="ARBA" id="ARBA00006275"/>
    </source>
</evidence>
<comment type="similarity">
    <text evidence="2">Belongs to the SusD family.</text>
</comment>
<feature type="domain" description="SusD-like N-terminal" evidence="8">
    <location>
        <begin position="98"/>
        <end position="246"/>
    </location>
</feature>
<dbReference type="InterPro" id="IPR012944">
    <property type="entry name" value="SusD_RagB_dom"/>
</dbReference>
<evidence type="ECO:0000256" key="4">
    <source>
        <dbReference type="ARBA" id="ARBA00023136"/>
    </source>
</evidence>
<keyword evidence="5" id="KW-0998">Cell outer membrane</keyword>
<evidence type="ECO:0000313" key="10">
    <source>
        <dbReference type="EMBL" id="KAA6303448.1"/>
    </source>
</evidence>
<gene>
    <name evidence="9" type="ORF">EZS26_000359</name>
    <name evidence="10" type="ORF">EZS26_000608</name>
</gene>
<feature type="domain" description="RagB/SusD" evidence="7">
    <location>
        <begin position="347"/>
        <end position="630"/>
    </location>
</feature>
<proteinExistence type="inferred from homology"/>
<dbReference type="Pfam" id="PF07980">
    <property type="entry name" value="SusD_RagB"/>
    <property type="match status" value="1"/>
</dbReference>
<dbReference type="InterPro" id="IPR033985">
    <property type="entry name" value="SusD-like_N"/>
</dbReference>
<name>A0A5M8P3Y6_9BACT</name>
<dbReference type="AlphaFoldDB" id="A0A5M8P3Y6"/>
<sequence>MNNIKNIRNSICALMMVMLLTSIGCTETSEGFLDSKQETQTLEAIFNDSTLTMQFHAAIYWKVAAVLFAPQKPTWFLQNFYCFNSATDDGRSTNVDRSYFPQAFSKADFTQGEEGVNAGYMHFLYYWVEMYSCIRCCNQFLENIPFTPLSEISQARKDLLIAETRFLRAFYYFNLLRNWGGVPLVGDRMLDPFIDHGIPRSTFEETLQYIADELNIVKDQLPEVQDGSEYGRVTKGAALGLLTKLYFFAASPLYNGGNTGTGNERLLTGYDDYQISRWETAKAALDSFFLYNEQTQLYELVVNEDKPGLGFYEATTVRYHNEKIWFWMNHAINGWPGKQLLPVSRGGEGSKARIVPYHDLTEAFPTKDGVEIRGEKDAEGYYKTSPGKYNPENTLFDEKNPYKNRDPRFYYTIIYNGCPWKKIASDSEPYPPVYTYRGAPQDGIFGQTGTPTGYAYAKLCPTGQLGSYSAGAGIAFLRYADVLLMYAEVLTELDLNANRTQIEELLFLIRHRAGILPGTNDRYGIPKDMDKQDMLAFIINERRIELALEAGNRYWDLKRRKLFEKLNKAWMHAAVIEKAGTNADGTPILTDPLIQPLEQHFFDASRMYHFPIPLQEIESSHHSLVQNPGW</sequence>
<evidence type="ECO:0000313" key="11">
    <source>
        <dbReference type="Proteomes" id="UP000324575"/>
    </source>
</evidence>
<dbReference type="SUPFAM" id="SSF48452">
    <property type="entry name" value="TPR-like"/>
    <property type="match status" value="1"/>
</dbReference>
<keyword evidence="3 6" id="KW-0732">Signal</keyword>
<dbReference type="EMBL" id="SNRX01000002">
    <property type="protein sequence ID" value="KAA6303448.1"/>
    <property type="molecule type" value="Genomic_DNA"/>
</dbReference>
<evidence type="ECO:0000259" key="7">
    <source>
        <dbReference type="Pfam" id="PF07980"/>
    </source>
</evidence>
<evidence type="ECO:0000259" key="8">
    <source>
        <dbReference type="Pfam" id="PF14322"/>
    </source>
</evidence>
<dbReference type="Gene3D" id="1.25.40.390">
    <property type="match status" value="1"/>
</dbReference>
<comment type="caution">
    <text evidence="9">The sequence shown here is derived from an EMBL/GenBank/DDBJ whole genome shotgun (WGS) entry which is preliminary data.</text>
</comment>
<protein>
    <submittedName>
        <fullName evidence="9">RagB/SusD family nutrient uptake outer membrane protein</fullName>
    </submittedName>
</protein>
<evidence type="ECO:0000256" key="3">
    <source>
        <dbReference type="ARBA" id="ARBA00022729"/>
    </source>
</evidence>
<evidence type="ECO:0000313" key="9">
    <source>
        <dbReference type="EMBL" id="KAA6303199.1"/>
    </source>
</evidence>